<dbReference type="InterPro" id="IPR051338">
    <property type="entry name" value="NodU/CmcH_Carbamoyltrnsfr"/>
</dbReference>
<feature type="domain" description="Carbamoyltransferase C-terminal" evidence="3">
    <location>
        <begin position="410"/>
        <end position="579"/>
    </location>
</feature>
<dbReference type="Pfam" id="PF02543">
    <property type="entry name" value="Carbam_trans_N"/>
    <property type="match status" value="1"/>
</dbReference>
<evidence type="ECO:0000256" key="1">
    <source>
        <dbReference type="ARBA" id="ARBA00006129"/>
    </source>
</evidence>
<dbReference type="PANTHER" id="PTHR34847">
    <property type="entry name" value="NODULATION PROTEIN U"/>
    <property type="match status" value="1"/>
</dbReference>
<reference evidence="4 5" key="1">
    <citation type="submission" date="2014-12" db="EMBL/GenBank/DDBJ databases">
        <title>Draft Genome Sequence of Pseudoalteromonas luteoviolacea HI1.</title>
        <authorList>
            <person name="Asahina A.Y."/>
            <person name="Hadfield M.G."/>
        </authorList>
    </citation>
    <scope>NUCLEOTIDE SEQUENCE [LARGE SCALE GENOMIC DNA]</scope>
    <source>
        <strain evidence="4 5">HI1</strain>
    </source>
</reference>
<keyword evidence="4" id="KW-0808">Transferase</keyword>
<proteinExistence type="inferred from homology"/>
<protein>
    <submittedName>
        <fullName evidence="4">Carbamoyltransferase</fullName>
    </submittedName>
</protein>
<dbReference type="InterPro" id="IPR038152">
    <property type="entry name" value="Carbam_trans_C_sf"/>
</dbReference>
<accession>A0A0C1MV92</accession>
<dbReference type="SUPFAM" id="SSF53067">
    <property type="entry name" value="Actin-like ATPase domain"/>
    <property type="match status" value="1"/>
</dbReference>
<dbReference type="OrthoDB" id="9780777at2"/>
<name>A0A0C1MV92_9GAMM</name>
<dbReference type="AlphaFoldDB" id="A0A0C1MV92"/>
<dbReference type="GO" id="GO:0016740">
    <property type="term" value="F:transferase activity"/>
    <property type="evidence" value="ECO:0007669"/>
    <property type="project" value="UniProtKB-KW"/>
</dbReference>
<dbReference type="PANTHER" id="PTHR34847:SF1">
    <property type="entry name" value="NODULATION PROTEIN U"/>
    <property type="match status" value="1"/>
</dbReference>
<dbReference type="Gene3D" id="3.90.870.20">
    <property type="entry name" value="Carbamoyltransferase, C-terminal domain"/>
    <property type="match status" value="1"/>
</dbReference>
<organism evidence="4 5">
    <name type="scientific">Pseudoalteromonas luteoviolacea</name>
    <dbReference type="NCBI Taxonomy" id="43657"/>
    <lineage>
        <taxon>Bacteria</taxon>
        <taxon>Pseudomonadati</taxon>
        <taxon>Pseudomonadota</taxon>
        <taxon>Gammaproteobacteria</taxon>
        <taxon>Alteromonadales</taxon>
        <taxon>Pseudoalteromonadaceae</taxon>
        <taxon>Pseudoalteromonas</taxon>
    </lineage>
</organism>
<dbReference type="InterPro" id="IPR043129">
    <property type="entry name" value="ATPase_NBD"/>
</dbReference>
<dbReference type="Pfam" id="PF16861">
    <property type="entry name" value="Carbam_trans_C"/>
    <property type="match status" value="1"/>
</dbReference>
<gene>
    <name evidence="4" type="ORF">JF50_03135</name>
</gene>
<dbReference type="RefSeq" id="WP_039608027.1">
    <property type="nucleotide sequence ID" value="NZ_JWIC01000003.1"/>
</dbReference>
<evidence type="ECO:0000313" key="4">
    <source>
        <dbReference type="EMBL" id="KID58858.1"/>
    </source>
</evidence>
<dbReference type="EMBL" id="JWIC01000003">
    <property type="protein sequence ID" value="KID58858.1"/>
    <property type="molecule type" value="Genomic_DNA"/>
</dbReference>
<dbReference type="Proteomes" id="UP000031327">
    <property type="component" value="Unassembled WGS sequence"/>
</dbReference>
<dbReference type="Gene3D" id="3.30.420.40">
    <property type="match status" value="2"/>
</dbReference>
<evidence type="ECO:0000259" key="3">
    <source>
        <dbReference type="Pfam" id="PF16861"/>
    </source>
</evidence>
<dbReference type="CDD" id="cd24033">
    <property type="entry name" value="ASKHA_NBD_NodU_CmcH-like_N"/>
    <property type="match status" value="1"/>
</dbReference>
<dbReference type="InterPro" id="IPR031730">
    <property type="entry name" value="Carbam_trans_C"/>
</dbReference>
<comment type="caution">
    <text evidence="4">The sequence shown here is derived from an EMBL/GenBank/DDBJ whole genome shotgun (WGS) entry which is preliminary data.</text>
</comment>
<evidence type="ECO:0000313" key="5">
    <source>
        <dbReference type="Proteomes" id="UP000031327"/>
    </source>
</evidence>
<evidence type="ECO:0000259" key="2">
    <source>
        <dbReference type="Pfam" id="PF02543"/>
    </source>
</evidence>
<feature type="domain" description="Carbamoyltransferase" evidence="2">
    <location>
        <begin position="5"/>
        <end position="356"/>
    </location>
</feature>
<sequence length="580" mass="65428">MKYYIGLATSFHDPAIAIVNAKGELIFAEDAERFLGYKRGLYCLPDNPYYIEEVLKTHCADCTELVIAKTWSKGREKSTNILENVVLSILETFSFNIDVNTRDIKDQFYFARASQAAAGRTLSRFFEAGCRNFIVGNYRTKKPTDVRYHDHHLTHAANACFNSPYDDATCIVVDGMGEKSSIAYYTYKHGKIKPAPIKVKRSFKSLGLFYTIICENLGFDPLKGEEWKVMGLAPYGKKDQRVYDLLRSSLQVKNGNFAVPKNLNAIMKEIKSMAREPGESVERYKDFAYTGQLVFGEIFMDLINAAYEYAPSKNLCISGGCSLNSSFMGTALERSKFDNIFVPSAPADDGNAIGAAFLSYQQDNPTWQPSKTVQSPYTGSTVKEKSLQKLAQYGHLKATDYGDEVYKKTAEFLAQGKIIGWAQGRAEFGPRSLGNRSILANPCLPDMKDTINARVKFREEFRPFAPSILHEHGDEYFENYQESPYMERTLVFREEVRDKVPAVVHVDNTGRLQSVKKEWNEPYYNLISSFKEITGVPVLLNTSFNIMGKPIVHSVEDMLAVFLMSGIDVLVINSTIYEKS</sequence>
<comment type="similarity">
    <text evidence="1">Belongs to the NodU/CmcH family.</text>
</comment>
<dbReference type="InterPro" id="IPR003696">
    <property type="entry name" value="Carbtransf_dom"/>
</dbReference>